<comment type="cofactor">
    <cofactor evidence="2">
        <name>Mg(2+)</name>
        <dbReference type="ChEBI" id="CHEBI:18420"/>
    </cofactor>
</comment>
<dbReference type="PROSITE" id="PS52041">
    <property type="entry name" value="TOPO_IIB"/>
    <property type="match status" value="1"/>
</dbReference>
<comment type="similarity">
    <text evidence="3 10">Belongs to the TOP6A family.</text>
</comment>
<dbReference type="Pfam" id="PF04406">
    <property type="entry name" value="TP6A_N"/>
    <property type="match status" value="1"/>
</dbReference>
<keyword evidence="7 10" id="KW-0799">Topoisomerase</keyword>
<feature type="region of interest" description="Disordered" evidence="11">
    <location>
        <begin position="1"/>
        <end position="33"/>
    </location>
</feature>
<dbReference type="AlphaFoldDB" id="A0A6A5GQZ1"/>
<comment type="catalytic activity">
    <reaction evidence="1 10">
        <text>ATP-dependent breakage, passage and rejoining of double-stranded DNA.</text>
        <dbReference type="EC" id="5.6.2.2"/>
    </reaction>
</comment>
<keyword evidence="6" id="KW-0460">Magnesium</keyword>
<accession>A0A6A5GQZ1</accession>
<dbReference type="PANTHER" id="PTHR10848">
    <property type="entry name" value="MEIOTIC RECOMBINATION PROTEIN SPO11"/>
    <property type="match status" value="1"/>
</dbReference>
<dbReference type="InterPro" id="IPR036388">
    <property type="entry name" value="WH-like_DNA-bd_sf"/>
</dbReference>
<gene>
    <name evidence="14" type="ORF">GCK72_014063</name>
</gene>
<evidence type="ECO:0000256" key="10">
    <source>
        <dbReference type="PROSITE-ProRule" id="PRU01385"/>
    </source>
</evidence>
<dbReference type="EMBL" id="WUAV01000004">
    <property type="protein sequence ID" value="KAF1757607.1"/>
    <property type="molecule type" value="Genomic_DNA"/>
</dbReference>
<dbReference type="GeneID" id="9828578"/>
<dbReference type="Pfam" id="PF21180">
    <property type="entry name" value="TOP6A-Spo11_Toprim"/>
    <property type="match status" value="1"/>
</dbReference>
<evidence type="ECO:0000256" key="1">
    <source>
        <dbReference type="ARBA" id="ARBA00000185"/>
    </source>
</evidence>
<evidence type="ECO:0000256" key="4">
    <source>
        <dbReference type="ARBA" id="ARBA00012895"/>
    </source>
</evidence>
<evidence type="ECO:0000256" key="6">
    <source>
        <dbReference type="ARBA" id="ARBA00022842"/>
    </source>
</evidence>
<dbReference type="GO" id="GO:0003918">
    <property type="term" value="F:DNA topoisomerase type II (double strand cut, ATP-hydrolyzing) activity"/>
    <property type="evidence" value="ECO:0007669"/>
    <property type="project" value="UniProtKB-UniRule"/>
</dbReference>
<dbReference type="InterPro" id="IPR036078">
    <property type="entry name" value="Spo11/TopoVI_A_sf"/>
</dbReference>
<dbReference type="GO" id="GO:0007131">
    <property type="term" value="P:reciprocal meiotic recombination"/>
    <property type="evidence" value="ECO:0007669"/>
    <property type="project" value="TreeGrafter"/>
</dbReference>
<evidence type="ECO:0000256" key="8">
    <source>
        <dbReference type="ARBA" id="ARBA00023125"/>
    </source>
</evidence>
<protein>
    <recommendedName>
        <fullName evidence="4">DNA topoisomerase (ATP-hydrolyzing)</fullName>
        <ecNumber evidence="4">5.6.2.2</ecNumber>
    </recommendedName>
</protein>
<evidence type="ECO:0000256" key="5">
    <source>
        <dbReference type="ARBA" id="ARBA00022723"/>
    </source>
</evidence>
<feature type="domain" description="Topoisomerase 6 subunit A/Spo11 TOPRIM" evidence="13">
    <location>
        <begin position="197"/>
        <end position="363"/>
    </location>
</feature>
<dbReference type="GO" id="GO:0005524">
    <property type="term" value="F:ATP binding"/>
    <property type="evidence" value="ECO:0007669"/>
    <property type="project" value="InterPro"/>
</dbReference>
<dbReference type="InterPro" id="IPR002815">
    <property type="entry name" value="Spo11/TopoVI_A"/>
</dbReference>
<dbReference type="Proteomes" id="UP000483820">
    <property type="component" value="Chromosome IV"/>
</dbReference>
<name>A0A6A5GQZ1_CAERE</name>
<evidence type="ECO:0000313" key="15">
    <source>
        <dbReference type="Proteomes" id="UP000483820"/>
    </source>
</evidence>
<keyword evidence="8 10" id="KW-0238">DNA-binding</keyword>
<dbReference type="CTD" id="9828578"/>
<dbReference type="EC" id="5.6.2.2" evidence="4"/>
<dbReference type="GO" id="GO:0000706">
    <property type="term" value="P:meiotic DNA double-strand break processing"/>
    <property type="evidence" value="ECO:0007669"/>
    <property type="project" value="TreeGrafter"/>
</dbReference>
<evidence type="ECO:0000256" key="11">
    <source>
        <dbReference type="SAM" id="MobiDB-lite"/>
    </source>
</evidence>
<organism evidence="14 15">
    <name type="scientific">Caenorhabditis remanei</name>
    <name type="common">Caenorhabditis vulgaris</name>
    <dbReference type="NCBI Taxonomy" id="31234"/>
    <lineage>
        <taxon>Eukaryota</taxon>
        <taxon>Metazoa</taxon>
        <taxon>Ecdysozoa</taxon>
        <taxon>Nematoda</taxon>
        <taxon>Chromadorea</taxon>
        <taxon>Rhabditida</taxon>
        <taxon>Rhabditina</taxon>
        <taxon>Rhabditomorpha</taxon>
        <taxon>Rhabditoidea</taxon>
        <taxon>Rhabditidae</taxon>
        <taxon>Peloderinae</taxon>
        <taxon>Caenorhabditis</taxon>
    </lineage>
</organism>
<dbReference type="GO" id="GO:0046872">
    <property type="term" value="F:metal ion binding"/>
    <property type="evidence" value="ECO:0007669"/>
    <property type="project" value="UniProtKB-KW"/>
</dbReference>
<dbReference type="CDD" id="cd00223">
    <property type="entry name" value="TOPRIM_TopoIIB_SPO"/>
    <property type="match status" value="1"/>
</dbReference>
<dbReference type="Gene3D" id="3.40.1360.10">
    <property type="match status" value="1"/>
</dbReference>
<keyword evidence="5" id="KW-0479">Metal-binding</keyword>
<evidence type="ECO:0000259" key="13">
    <source>
        <dbReference type="Pfam" id="PF21180"/>
    </source>
</evidence>
<dbReference type="GO" id="GO:0003677">
    <property type="term" value="F:DNA binding"/>
    <property type="evidence" value="ECO:0007669"/>
    <property type="project" value="UniProtKB-UniRule"/>
</dbReference>
<feature type="domain" description="Spo11/DNA topoisomerase VI subunit A N-terminal" evidence="12">
    <location>
        <begin position="90"/>
        <end position="151"/>
    </location>
</feature>
<proteinExistence type="inferred from homology"/>
<dbReference type="RefSeq" id="XP_053584896.1">
    <property type="nucleotide sequence ID" value="XM_053730124.1"/>
</dbReference>
<evidence type="ECO:0000256" key="9">
    <source>
        <dbReference type="ARBA" id="ARBA00023235"/>
    </source>
</evidence>
<evidence type="ECO:0000256" key="7">
    <source>
        <dbReference type="ARBA" id="ARBA00023029"/>
    </source>
</evidence>
<feature type="active site" description="O-(5'-phospho-DNA)-tyrosine intermediate" evidence="10">
    <location>
        <position position="119"/>
    </location>
</feature>
<dbReference type="InterPro" id="IPR013049">
    <property type="entry name" value="Spo11/TopoVI_A_N"/>
</dbReference>
<keyword evidence="9 10" id="KW-0413">Isomerase</keyword>
<reference evidence="14 15" key="1">
    <citation type="submission" date="2019-12" db="EMBL/GenBank/DDBJ databases">
        <title>Chromosome-level assembly of the Caenorhabditis remanei genome.</title>
        <authorList>
            <person name="Teterina A.A."/>
            <person name="Willis J.H."/>
            <person name="Phillips P.C."/>
        </authorList>
    </citation>
    <scope>NUCLEOTIDE SEQUENCE [LARGE SCALE GENOMIC DNA]</scope>
    <source>
        <strain evidence="14 15">PX506</strain>
        <tissue evidence="14">Whole organism</tissue>
    </source>
</reference>
<comment type="caution">
    <text evidence="14">The sequence shown here is derived from an EMBL/GenBank/DDBJ whole genome shotgun (WGS) entry which is preliminary data.</text>
</comment>
<dbReference type="PANTHER" id="PTHR10848:SF0">
    <property type="entry name" value="MEIOTIC RECOMBINATION PROTEIN SPO11"/>
    <property type="match status" value="1"/>
</dbReference>
<evidence type="ECO:0000313" key="14">
    <source>
        <dbReference type="EMBL" id="KAF1757607.1"/>
    </source>
</evidence>
<feature type="compositionally biased region" description="Low complexity" evidence="11">
    <location>
        <begin position="10"/>
        <end position="22"/>
    </location>
</feature>
<dbReference type="PRINTS" id="PR01550">
    <property type="entry name" value="TOP6AFAMILY"/>
</dbReference>
<dbReference type="InterPro" id="IPR034136">
    <property type="entry name" value="TOPRIM_Topo6A/Spo11"/>
</dbReference>
<dbReference type="SUPFAM" id="SSF56726">
    <property type="entry name" value="DNA topoisomerase IV, alpha subunit"/>
    <property type="match status" value="1"/>
</dbReference>
<dbReference type="Gene3D" id="1.10.10.10">
    <property type="entry name" value="Winged helix-like DNA-binding domain superfamily/Winged helix DNA-binding domain"/>
    <property type="match status" value="1"/>
</dbReference>
<evidence type="ECO:0000256" key="3">
    <source>
        <dbReference type="ARBA" id="ARBA00006559"/>
    </source>
</evidence>
<dbReference type="KEGG" id="crq:GCK72_014063"/>
<evidence type="ECO:0000256" key="2">
    <source>
        <dbReference type="ARBA" id="ARBA00001946"/>
    </source>
</evidence>
<dbReference type="GO" id="GO:0042138">
    <property type="term" value="P:meiotic DNA double-strand break formation"/>
    <property type="evidence" value="ECO:0007669"/>
    <property type="project" value="TreeGrafter"/>
</dbReference>
<sequence>MNENVLVYDESSINESIESQQSANFTDSEDSDDSFINEETLPQKEQAIRKIEFALADINDQIERNEKTLILRTSYEKSHFSIRYSSHRKKKLDRDLHCLHQVYDLLENDKKSTKRELFYEHKAIYEAQRNLDSSIRSICELLNESRANLNVLACGRGILRGAITFLVEDVGVIDGRIQDVLITDSLLFSDQVSEAEFVLVVEKDTTFQKLIDEKFQIMFPRGILVTSKGYPDISTRNVLKMLGEKRKLPIYGLFDADPHGIEIYLTYKYGAAKETAEGRGAFVSSIQWIGLFPTDFKRFFIDPSQCLPLLRSDFVKIENMIPRSIQLGECLVTRELDWMIQNAFKLELESINMCGPEYMGKYLIAPRVRSWKEPMFEQKPYEQMMEQSLNTISPDSQNLEFSIRRDEAAEIFKDCYIDSDTERLIDDVIDNDSD</sequence>
<evidence type="ECO:0000259" key="12">
    <source>
        <dbReference type="Pfam" id="PF04406"/>
    </source>
</evidence>
<dbReference type="GO" id="GO:0000228">
    <property type="term" value="C:nuclear chromosome"/>
    <property type="evidence" value="ECO:0007669"/>
    <property type="project" value="TreeGrafter"/>
</dbReference>